<evidence type="ECO:0000259" key="1">
    <source>
        <dbReference type="PROSITE" id="PS51750"/>
    </source>
</evidence>
<gene>
    <name evidence="2" type="ORF">NCTC10295_02336</name>
</gene>
<dbReference type="SMART" id="SM01040">
    <property type="entry name" value="Bro-N"/>
    <property type="match status" value="1"/>
</dbReference>
<dbReference type="InterPro" id="IPR003497">
    <property type="entry name" value="BRO_N_domain"/>
</dbReference>
<keyword evidence="3" id="KW-1185">Reference proteome</keyword>
<dbReference type="PANTHER" id="PTHR36180">
    <property type="entry name" value="DNA-BINDING PROTEIN-RELATED-RELATED"/>
    <property type="match status" value="1"/>
</dbReference>
<dbReference type="AlphaFoldDB" id="A0A378UTG2"/>
<evidence type="ECO:0000313" key="2">
    <source>
        <dbReference type="EMBL" id="STZ83000.1"/>
    </source>
</evidence>
<evidence type="ECO:0000313" key="3">
    <source>
        <dbReference type="Proteomes" id="UP000254651"/>
    </source>
</evidence>
<dbReference type="Proteomes" id="UP000254651">
    <property type="component" value="Unassembled WGS sequence"/>
</dbReference>
<sequence>MQTQIFQFQAAQNVRVEFQNGEPLFCLKDVADILEIPRSSDLLQVSKGVVKNDTLKNRGGLKASGIFKIQTATAGGKQELTYINEPNLYRVIFRSNKAEAVKFQDWIFEEVIPQIRKTGSYTNPQHSDTLNAYECRQNPSSRQTTLPAYRRKQSRRLSQTALLHERLQLHPNQAGRLFRRP</sequence>
<name>A0A378UTG2_BERDE</name>
<protein>
    <submittedName>
        <fullName evidence="2">Phage associated protein</fullName>
    </submittedName>
</protein>
<organism evidence="2 3">
    <name type="scientific">Bergeriella denitrificans</name>
    <name type="common">Neisseria denitrificans</name>
    <dbReference type="NCBI Taxonomy" id="494"/>
    <lineage>
        <taxon>Bacteria</taxon>
        <taxon>Pseudomonadati</taxon>
        <taxon>Pseudomonadota</taxon>
        <taxon>Betaproteobacteria</taxon>
        <taxon>Neisseriales</taxon>
        <taxon>Neisseriaceae</taxon>
        <taxon>Bergeriella</taxon>
    </lineage>
</organism>
<reference evidence="2 3" key="1">
    <citation type="submission" date="2018-06" db="EMBL/GenBank/DDBJ databases">
        <authorList>
            <consortium name="Pathogen Informatics"/>
            <person name="Doyle S."/>
        </authorList>
    </citation>
    <scope>NUCLEOTIDE SEQUENCE [LARGE SCALE GENOMIC DNA]</scope>
    <source>
        <strain evidence="2 3">NCTC10295</strain>
    </source>
</reference>
<proteinExistence type="predicted"/>
<feature type="domain" description="Bro-N" evidence="1">
    <location>
        <begin position="1"/>
        <end position="119"/>
    </location>
</feature>
<dbReference type="PANTHER" id="PTHR36180:SF2">
    <property type="entry name" value="BRO FAMILY PROTEIN"/>
    <property type="match status" value="1"/>
</dbReference>
<accession>A0A378UTG2</accession>
<dbReference type="Pfam" id="PF02498">
    <property type="entry name" value="Bro-N"/>
    <property type="match status" value="1"/>
</dbReference>
<dbReference type="EMBL" id="UGQS01000003">
    <property type="protein sequence ID" value="STZ83000.1"/>
    <property type="molecule type" value="Genomic_DNA"/>
</dbReference>
<dbReference type="PROSITE" id="PS51750">
    <property type="entry name" value="BRO_N"/>
    <property type="match status" value="1"/>
</dbReference>